<evidence type="ECO:0000313" key="2">
    <source>
        <dbReference type="Proteomes" id="UP000248918"/>
    </source>
</evidence>
<dbReference type="Proteomes" id="UP000248918">
    <property type="component" value="Unassembled WGS sequence"/>
</dbReference>
<protein>
    <submittedName>
        <fullName evidence="1">Uncharacterized protein</fullName>
    </submittedName>
</protein>
<dbReference type="AlphaFoldDB" id="A0A329BNB5"/>
<gene>
    <name evidence="1" type="ORF">BX591_12256</name>
</gene>
<organism evidence="1 2">
    <name type="scientific">Paraburkholderia bryophila</name>
    <dbReference type="NCBI Taxonomy" id="420952"/>
    <lineage>
        <taxon>Bacteria</taxon>
        <taxon>Pseudomonadati</taxon>
        <taxon>Pseudomonadota</taxon>
        <taxon>Betaproteobacteria</taxon>
        <taxon>Burkholderiales</taxon>
        <taxon>Burkholderiaceae</taxon>
        <taxon>Paraburkholderia</taxon>
    </lineage>
</organism>
<dbReference type="OrthoDB" id="9126164at2"/>
<comment type="caution">
    <text evidence="1">The sequence shown here is derived from an EMBL/GenBank/DDBJ whole genome shotgun (WGS) entry which is preliminary data.</text>
</comment>
<proteinExistence type="predicted"/>
<name>A0A329BNB5_9BURK</name>
<dbReference type="EMBL" id="QLTK01000022">
    <property type="protein sequence ID" value="RAS22851.1"/>
    <property type="molecule type" value="Genomic_DNA"/>
</dbReference>
<sequence length="290" mass="32275">MAASIQLTLDGGLLQGPHNVTVRTLSRSMTSIQAAVDRAFLDIRFGQVFKHARLRVVDYADADFLVGEMYEGSFVIDFLSDRGGPIVRRMIEAIKNPYEQAVAGADQEVHDIARQIEGVKGQVLNNIVHPQAYEDFLNAPDPEATRAYGDRSITKNIDHMLTPVRKIEDATLKLTMKASDEEGAQTFDFNPAIASDFSRIVSSRKLGAPVIFRGSLRALDRGHRKSNFKGKFTNFVNNKDMILQIQSEADLVQLVPYLNEEEMTIIACPIIEYDAFDPNAGDIQFLSIVP</sequence>
<accession>A0A329BNB5</accession>
<reference evidence="1 2" key="1">
    <citation type="submission" date="2018-06" db="EMBL/GenBank/DDBJ databases">
        <title>Genomic Encyclopedia of Type Strains, Phase III (KMG-III): the genomes of soil and plant-associated and newly described type strains.</title>
        <authorList>
            <person name="Whitman W."/>
        </authorList>
    </citation>
    <scope>NUCLEOTIDE SEQUENCE [LARGE SCALE GENOMIC DNA]</scope>
    <source>
        <strain evidence="1 2">LMG 23644</strain>
    </source>
</reference>
<evidence type="ECO:0000313" key="1">
    <source>
        <dbReference type="EMBL" id="RAS22851.1"/>
    </source>
</evidence>